<feature type="domain" description="Sorting nexin C-terminal" evidence="1">
    <location>
        <begin position="12"/>
        <end position="104"/>
    </location>
</feature>
<accession>A0A3Q3L6S4</accession>
<reference evidence="2" key="1">
    <citation type="submission" date="2025-08" db="UniProtKB">
        <authorList>
            <consortium name="Ensembl"/>
        </authorList>
    </citation>
    <scope>IDENTIFICATION</scope>
</reference>
<evidence type="ECO:0000259" key="1">
    <source>
        <dbReference type="Pfam" id="PF08628"/>
    </source>
</evidence>
<dbReference type="PANTHER" id="PTHR22775">
    <property type="entry name" value="SORTING NEXIN"/>
    <property type="match status" value="1"/>
</dbReference>
<dbReference type="GO" id="GO:0035091">
    <property type="term" value="F:phosphatidylinositol binding"/>
    <property type="evidence" value="ECO:0007669"/>
    <property type="project" value="TreeGrafter"/>
</dbReference>
<dbReference type="Ensembl" id="ENSLBET00000004878.1">
    <property type="protein sequence ID" value="ENSLBEP00000004624.1"/>
    <property type="gene ID" value="ENSLBEG00000003418.1"/>
</dbReference>
<name>A0A3Q3L6S4_9LABR</name>
<dbReference type="Pfam" id="PF08628">
    <property type="entry name" value="Nexin_C"/>
    <property type="match status" value="1"/>
</dbReference>
<keyword evidence="3" id="KW-1185">Reference proteome</keyword>
<dbReference type="Proteomes" id="UP000261660">
    <property type="component" value="Unplaced"/>
</dbReference>
<dbReference type="GeneTree" id="ENSGT00950000182856"/>
<evidence type="ECO:0000313" key="3">
    <source>
        <dbReference type="Proteomes" id="UP000261660"/>
    </source>
</evidence>
<dbReference type="PANTHER" id="PTHR22775:SF31">
    <property type="entry name" value="SORTING NEXIN-19"/>
    <property type="match status" value="1"/>
</dbReference>
<reference evidence="2" key="2">
    <citation type="submission" date="2025-09" db="UniProtKB">
        <authorList>
            <consortium name="Ensembl"/>
        </authorList>
    </citation>
    <scope>IDENTIFICATION</scope>
</reference>
<sequence>MNTFKRIGWCETKIVEWLDVSVANLTCTSYWVAYLQVIQEAVWPGGALPTEPVLERSQQEKDDTRQQALHCLMRLIPDLLSDMLGSDKYKLSWQTALDSLQDPYINRHLVYCIFDLLLEFLVPEIPEEDFQTSLLQTLSKNPEKLLA</sequence>
<dbReference type="InterPro" id="IPR013937">
    <property type="entry name" value="Sorting_nexin_C"/>
</dbReference>
<evidence type="ECO:0000313" key="2">
    <source>
        <dbReference type="Ensembl" id="ENSLBEP00000004624.1"/>
    </source>
</evidence>
<dbReference type="AlphaFoldDB" id="A0A3Q3L6S4"/>
<organism evidence="2 3">
    <name type="scientific">Labrus bergylta</name>
    <name type="common">ballan wrasse</name>
    <dbReference type="NCBI Taxonomy" id="56723"/>
    <lineage>
        <taxon>Eukaryota</taxon>
        <taxon>Metazoa</taxon>
        <taxon>Chordata</taxon>
        <taxon>Craniata</taxon>
        <taxon>Vertebrata</taxon>
        <taxon>Euteleostomi</taxon>
        <taxon>Actinopterygii</taxon>
        <taxon>Neopterygii</taxon>
        <taxon>Teleostei</taxon>
        <taxon>Neoteleostei</taxon>
        <taxon>Acanthomorphata</taxon>
        <taxon>Eupercaria</taxon>
        <taxon>Labriformes</taxon>
        <taxon>Labridae</taxon>
        <taxon>Labrus</taxon>
    </lineage>
</organism>
<proteinExistence type="predicted"/>
<protein>
    <submittedName>
        <fullName evidence="2">Sorting nexin 19b</fullName>
    </submittedName>
</protein>